<comment type="caution">
    <text evidence="1">The sequence shown here is derived from an EMBL/GenBank/DDBJ whole genome shotgun (WGS) entry which is preliminary data.</text>
</comment>
<dbReference type="Pfam" id="PF22028">
    <property type="entry name" value="DUF6934"/>
    <property type="match status" value="1"/>
</dbReference>
<sequence length="146" mass="16796">MNLPHYSYFTDDFREYEFYSDGPNGRIKKRVTFTRVQEKPVVYNLALVDVISDSGAISDLTVSDNGDRDIILSTVAYTVRDFSTYHGNHLIHAKGSTSVRTRLYQIAISGLFDEISIDFEVYGIIDNAIYTFQRNVNYEAFLVRKK</sequence>
<evidence type="ECO:0000313" key="2">
    <source>
        <dbReference type="Proteomes" id="UP000297540"/>
    </source>
</evidence>
<proteinExistence type="predicted"/>
<dbReference type="InterPro" id="IPR053865">
    <property type="entry name" value="DUF6934"/>
</dbReference>
<name>A0A4Y8RXJ6_9SPHI</name>
<dbReference type="Proteomes" id="UP000297540">
    <property type="component" value="Unassembled WGS sequence"/>
</dbReference>
<dbReference type="EMBL" id="SOZE01000059">
    <property type="protein sequence ID" value="TFF30373.1"/>
    <property type="molecule type" value="Genomic_DNA"/>
</dbReference>
<reference evidence="1 2" key="1">
    <citation type="journal article" date="2017" name="Int. J. Syst. Evol. Microbiol.">
        <title>Mucilaginibacterpsychrotolerans sp. nov., isolated from peatlands.</title>
        <authorList>
            <person name="Deng Y."/>
            <person name="Shen L."/>
            <person name="Xu B."/>
            <person name="Liu Y."/>
            <person name="Gu Z."/>
            <person name="Liu H."/>
            <person name="Zhou Y."/>
        </authorList>
    </citation>
    <scope>NUCLEOTIDE SEQUENCE [LARGE SCALE GENOMIC DNA]</scope>
    <source>
        <strain evidence="1 2">NH7-4</strain>
    </source>
</reference>
<keyword evidence="2" id="KW-1185">Reference proteome</keyword>
<gene>
    <name evidence="1" type="ORF">E2R66_27550</name>
</gene>
<dbReference type="AlphaFoldDB" id="A0A4Y8RXJ6"/>
<accession>A0A4Y8RXJ6</accession>
<protein>
    <submittedName>
        <fullName evidence="1">Uncharacterized protein</fullName>
    </submittedName>
</protein>
<dbReference type="OrthoDB" id="1343312at2"/>
<evidence type="ECO:0000313" key="1">
    <source>
        <dbReference type="EMBL" id="TFF30373.1"/>
    </source>
</evidence>
<organism evidence="1 2">
    <name type="scientific">Mucilaginibacter psychrotolerans</name>
    <dbReference type="NCBI Taxonomy" id="1524096"/>
    <lineage>
        <taxon>Bacteria</taxon>
        <taxon>Pseudomonadati</taxon>
        <taxon>Bacteroidota</taxon>
        <taxon>Sphingobacteriia</taxon>
        <taxon>Sphingobacteriales</taxon>
        <taxon>Sphingobacteriaceae</taxon>
        <taxon>Mucilaginibacter</taxon>
    </lineage>
</organism>